<feature type="transmembrane region" description="Helical" evidence="10">
    <location>
        <begin position="34"/>
        <end position="53"/>
    </location>
</feature>
<evidence type="ECO:0000256" key="8">
    <source>
        <dbReference type="ARBA" id="ARBA00039097"/>
    </source>
</evidence>
<keyword evidence="10" id="KW-1003">Cell membrane</keyword>
<dbReference type="Proteomes" id="UP001163731">
    <property type="component" value="Unassembled WGS sequence"/>
</dbReference>
<keyword evidence="14" id="KW-1185">Reference proteome</keyword>
<dbReference type="InterPro" id="IPR023299">
    <property type="entry name" value="ATPase_P-typ_cyto_dom_N"/>
</dbReference>
<dbReference type="NCBIfam" id="TIGR01512">
    <property type="entry name" value="ATPase-IB2_Cd"/>
    <property type="match status" value="1"/>
</dbReference>
<comment type="caution">
    <text evidence="13">The sequence shown here is derived from an EMBL/GenBank/DDBJ whole genome shotgun (WGS) entry which is preliminary data.</text>
</comment>
<comment type="catalytic activity">
    <reaction evidence="9">
        <text>Zn(2+)(in) + ATP + H2O = Zn(2+)(out) + ADP + phosphate + H(+)</text>
        <dbReference type="Rhea" id="RHEA:20621"/>
        <dbReference type="ChEBI" id="CHEBI:15377"/>
        <dbReference type="ChEBI" id="CHEBI:15378"/>
        <dbReference type="ChEBI" id="CHEBI:29105"/>
        <dbReference type="ChEBI" id="CHEBI:30616"/>
        <dbReference type="ChEBI" id="CHEBI:43474"/>
        <dbReference type="ChEBI" id="CHEBI:456216"/>
        <dbReference type="EC" id="7.2.2.12"/>
    </reaction>
</comment>
<evidence type="ECO:0000256" key="1">
    <source>
        <dbReference type="ARBA" id="ARBA00004370"/>
    </source>
</evidence>
<dbReference type="InterPro" id="IPR036412">
    <property type="entry name" value="HAD-like_sf"/>
</dbReference>
<dbReference type="InterPro" id="IPR018303">
    <property type="entry name" value="ATPase_P-typ_P_site"/>
</dbReference>
<dbReference type="InterPro" id="IPR044492">
    <property type="entry name" value="P_typ_ATPase_HD_dom"/>
</dbReference>
<dbReference type="InterPro" id="IPR008250">
    <property type="entry name" value="ATPase_P-typ_transduc_dom_A_sf"/>
</dbReference>
<dbReference type="SUPFAM" id="SSF81665">
    <property type="entry name" value="Calcium ATPase, transmembrane domain M"/>
    <property type="match status" value="1"/>
</dbReference>
<dbReference type="InterPro" id="IPR059000">
    <property type="entry name" value="ATPase_P-type_domA"/>
</dbReference>
<feature type="transmembrane region" description="Helical" evidence="10">
    <location>
        <begin position="65"/>
        <end position="83"/>
    </location>
</feature>
<evidence type="ECO:0000256" key="2">
    <source>
        <dbReference type="ARBA" id="ARBA00006024"/>
    </source>
</evidence>
<dbReference type="EMBL" id="JAPDHW010000002">
    <property type="protein sequence ID" value="MCW3167483.1"/>
    <property type="molecule type" value="Genomic_DNA"/>
</dbReference>
<dbReference type="Pfam" id="PF00702">
    <property type="entry name" value="Hydrolase"/>
    <property type="match status" value="1"/>
</dbReference>
<name>A0ABT3HUW0_9FLAO</name>
<dbReference type="PRINTS" id="PR00119">
    <property type="entry name" value="CATATPASE"/>
</dbReference>
<feature type="transmembrane region" description="Helical" evidence="10">
    <location>
        <begin position="598"/>
        <end position="618"/>
    </location>
</feature>
<evidence type="ECO:0000256" key="3">
    <source>
        <dbReference type="ARBA" id="ARBA00022692"/>
    </source>
</evidence>
<keyword evidence="6 10" id="KW-1133">Transmembrane helix</keyword>
<dbReference type="InterPro" id="IPR023298">
    <property type="entry name" value="ATPase_P-typ_TM_dom_sf"/>
</dbReference>
<dbReference type="SUPFAM" id="SSF56784">
    <property type="entry name" value="HAD-like"/>
    <property type="match status" value="1"/>
</dbReference>
<evidence type="ECO:0000313" key="13">
    <source>
        <dbReference type="EMBL" id="MCW3167483.1"/>
    </source>
</evidence>
<dbReference type="SFLD" id="SFLDS00003">
    <property type="entry name" value="Haloacid_Dehalogenase"/>
    <property type="match status" value="1"/>
</dbReference>
<evidence type="ECO:0000256" key="10">
    <source>
        <dbReference type="RuleBase" id="RU362081"/>
    </source>
</evidence>
<evidence type="ECO:0000256" key="11">
    <source>
        <dbReference type="SAM" id="MobiDB-lite"/>
    </source>
</evidence>
<organism evidence="13 14">
    <name type="scientific">Chryseobacterium kimseyorum</name>
    <dbReference type="NCBI Taxonomy" id="2984028"/>
    <lineage>
        <taxon>Bacteria</taxon>
        <taxon>Pseudomonadati</taxon>
        <taxon>Bacteroidota</taxon>
        <taxon>Flavobacteriia</taxon>
        <taxon>Flavobacteriales</taxon>
        <taxon>Weeksellaceae</taxon>
        <taxon>Chryseobacterium group</taxon>
        <taxon>Chryseobacterium</taxon>
    </lineage>
</organism>
<keyword evidence="10" id="KW-0547">Nucleotide-binding</keyword>
<feature type="transmembrane region" description="Helical" evidence="10">
    <location>
        <begin position="268"/>
        <end position="288"/>
    </location>
</feature>
<dbReference type="Gene3D" id="2.70.150.10">
    <property type="entry name" value="Calcium-transporting ATPase, cytoplasmic transduction domain A"/>
    <property type="match status" value="1"/>
</dbReference>
<dbReference type="NCBIfam" id="TIGR01494">
    <property type="entry name" value="ATPase_P-type"/>
    <property type="match status" value="1"/>
</dbReference>
<dbReference type="Gene3D" id="3.40.50.1000">
    <property type="entry name" value="HAD superfamily/HAD-like"/>
    <property type="match status" value="1"/>
</dbReference>
<feature type="transmembrane region" description="Helical" evidence="10">
    <location>
        <begin position="119"/>
        <end position="137"/>
    </location>
</feature>
<dbReference type="SUPFAM" id="SSF81653">
    <property type="entry name" value="Calcium ATPase, transduction domain A"/>
    <property type="match status" value="1"/>
</dbReference>
<keyword evidence="3 10" id="KW-0812">Transmembrane</keyword>
<feature type="transmembrane region" description="Helical" evidence="10">
    <location>
        <begin position="624"/>
        <end position="643"/>
    </location>
</feature>
<feature type="domain" description="P-type ATPase A" evidence="12">
    <location>
        <begin position="150"/>
        <end position="249"/>
    </location>
</feature>
<comment type="subcellular location">
    <subcellularLocation>
        <location evidence="10">Cell membrane</location>
    </subcellularLocation>
    <subcellularLocation>
        <location evidence="1">Membrane</location>
    </subcellularLocation>
</comment>
<feature type="transmembrane region" description="Helical" evidence="10">
    <location>
        <begin position="95"/>
        <end position="113"/>
    </location>
</feature>
<keyword evidence="10" id="KW-0067">ATP-binding</keyword>
<keyword evidence="7 10" id="KW-0472">Membrane</keyword>
<dbReference type="InterPro" id="IPR001757">
    <property type="entry name" value="P_typ_ATPase"/>
</dbReference>
<evidence type="ECO:0000256" key="7">
    <source>
        <dbReference type="ARBA" id="ARBA00023136"/>
    </source>
</evidence>
<dbReference type="RefSeq" id="WP_264748741.1">
    <property type="nucleotide sequence ID" value="NZ_JAPDHW010000002.1"/>
</dbReference>
<dbReference type="Pfam" id="PF00122">
    <property type="entry name" value="E1-E2_ATPase"/>
    <property type="match status" value="1"/>
</dbReference>
<dbReference type="CDD" id="cd07548">
    <property type="entry name" value="P-type_ATPase-Cd_Zn_Co_like"/>
    <property type="match status" value="1"/>
</dbReference>
<dbReference type="InterPro" id="IPR023214">
    <property type="entry name" value="HAD_sf"/>
</dbReference>
<dbReference type="SFLD" id="SFLDG00002">
    <property type="entry name" value="C1.7:_P-type_atpase_like"/>
    <property type="match status" value="1"/>
</dbReference>
<accession>A0ABT3HUW0</accession>
<dbReference type="SFLD" id="SFLDF00027">
    <property type="entry name" value="p-type_atpase"/>
    <property type="match status" value="1"/>
</dbReference>
<feature type="region of interest" description="Disordered" evidence="11">
    <location>
        <begin position="1"/>
        <end position="25"/>
    </location>
</feature>
<comment type="similarity">
    <text evidence="2 10">Belongs to the cation transport ATPase (P-type) (TC 3.A.3) family. Type IB subfamily.</text>
</comment>
<keyword evidence="5" id="KW-1278">Translocase</keyword>
<feature type="transmembrane region" description="Helical" evidence="10">
    <location>
        <begin position="300"/>
        <end position="321"/>
    </location>
</feature>
<reference evidence="13" key="1">
    <citation type="submission" date="2022-10" db="EMBL/GenBank/DDBJ databases">
        <title>Chryseobacterium babae sp. nov. isolated from the gut of the beetle Oryctes rhinoceros, and Chryseobacterium kimseyorum sp. nov., isolated from a stick insect rearing cage.</title>
        <authorList>
            <person name="Shelomi M."/>
            <person name="Han C.-J."/>
            <person name="Chen W.-M."/>
            <person name="Chen H.-K."/>
            <person name="Liaw S.-J."/>
            <person name="Muhle E."/>
            <person name="Clermont D."/>
        </authorList>
    </citation>
    <scope>NUCLEOTIDE SEQUENCE</scope>
    <source>
        <strain evidence="13">09-1422</strain>
    </source>
</reference>
<dbReference type="Gene3D" id="3.40.1110.10">
    <property type="entry name" value="Calcium-transporting ATPase, cytoplasmic domain N"/>
    <property type="match status" value="1"/>
</dbReference>
<dbReference type="InterPro" id="IPR051014">
    <property type="entry name" value="Cation_Transport_ATPase_IB"/>
</dbReference>
<proteinExistence type="inferred from homology"/>
<evidence type="ECO:0000259" key="12">
    <source>
        <dbReference type="Pfam" id="PF00122"/>
    </source>
</evidence>
<keyword evidence="4 10" id="KW-0479">Metal-binding</keyword>
<evidence type="ECO:0000313" key="14">
    <source>
        <dbReference type="Proteomes" id="UP001163731"/>
    </source>
</evidence>
<dbReference type="PANTHER" id="PTHR48085">
    <property type="entry name" value="CADMIUM/ZINC-TRANSPORTING ATPASE HMA2-RELATED"/>
    <property type="match status" value="1"/>
</dbReference>
<evidence type="ECO:0000256" key="5">
    <source>
        <dbReference type="ARBA" id="ARBA00022967"/>
    </source>
</evidence>
<gene>
    <name evidence="13" type="ORF">OMO38_02990</name>
</gene>
<evidence type="ECO:0000256" key="6">
    <source>
        <dbReference type="ARBA" id="ARBA00022989"/>
    </source>
</evidence>
<evidence type="ECO:0000256" key="9">
    <source>
        <dbReference type="ARBA" id="ARBA00047308"/>
    </source>
</evidence>
<feature type="compositionally biased region" description="Basic and acidic residues" evidence="11">
    <location>
        <begin position="9"/>
        <end position="25"/>
    </location>
</feature>
<sequence>MDECCSTKPKQEHNHEGHDHDHDHSHEIQDQSTYNLFLPAIISFVLLLVGIGLDNFTDNDWFKGWARLVWYLVAYIPVGIPVLKEAYESIIHGDIFSEFFLMGIATVGAFAIGEYPEGVAVMLFYSVGEVFQAMAVTKAKSNIKSLLDQRPDEVTVLENGKPKVVKAVDAKIGDIIQLKSGEKLGLDGELLSDKASFNTSALTGESMPDTKIKGEKILAGMINLNTVSQIKVTASFKDSKLSKILELVQNATSQKAPTELFIRKFAKIYTPIVVFLAIGITLLPYFFVENYQFKEWLYKALVFLVISCPCALVISIPLGYFGGIGAGSRNGILIKGSNFLDILANIQNVVMDKTGTMTEGVFKVQEVHFNEEFNQDKILKLVNALESQSTHPVATAIHEFAGEVDHSIQLVNVEEIAGHGLKADIHEKELLIGNLKLMKKFNISYDVNIEKIVYTLIAVAYDKKFVGYLTIADSIKEDAQLTIKKLKSLGVKTTMLSGDKISVVKFVANELGIENAYGDLLPEDKVNKVKVLKAKNQTVAFVGDGVNDAPVVALSDVGIAMGGLGSDATIETADIVIQDDRPSKIPMAINIGKQTKKIVWQNITLAFVVKAIVLILGAGGLATMWEAVFADVGVALLAILNAVRIQRMKFN</sequence>
<dbReference type="PROSITE" id="PS00154">
    <property type="entry name" value="ATPASE_E1_E2"/>
    <property type="match status" value="1"/>
</dbReference>
<dbReference type="PANTHER" id="PTHR48085:SF5">
    <property type="entry name" value="CADMIUM_ZINC-TRANSPORTING ATPASE HMA4-RELATED"/>
    <property type="match status" value="1"/>
</dbReference>
<dbReference type="EC" id="7.2.2.12" evidence="8"/>
<protein>
    <recommendedName>
        <fullName evidence="8">P-type Zn(2+) transporter</fullName>
        <ecNumber evidence="8">7.2.2.12</ecNumber>
    </recommendedName>
</protein>
<dbReference type="InterPro" id="IPR027256">
    <property type="entry name" value="P-typ_ATPase_IB"/>
</dbReference>
<dbReference type="NCBIfam" id="TIGR01525">
    <property type="entry name" value="ATPase-IB_hvy"/>
    <property type="match status" value="1"/>
</dbReference>
<evidence type="ECO:0000256" key="4">
    <source>
        <dbReference type="ARBA" id="ARBA00022723"/>
    </source>
</evidence>